<keyword evidence="6" id="KW-1185">Reference proteome</keyword>
<dbReference type="GO" id="GO:0031956">
    <property type="term" value="F:medium-chain fatty acid-CoA ligase activity"/>
    <property type="evidence" value="ECO:0007669"/>
    <property type="project" value="TreeGrafter"/>
</dbReference>
<proteinExistence type="inferred from homology"/>
<dbReference type="PANTHER" id="PTHR43201:SF8">
    <property type="entry name" value="ACYL-COA SYNTHETASE FAMILY MEMBER 3"/>
    <property type="match status" value="1"/>
</dbReference>
<sequence length="565" mass="62519">MQGFLEALTDPQQPAATVCMDHDRSVDRQTTGRVIEQLAAGLSAERVAIHCDSALHFAIALAATWHNNALAILPAHGQPAYLQELDRQYDRLLDDDAVRSVLKETAATPDGSATTDQRPDPRHSEQHIVFYTSGSSGTPKAITRTRQQLETEVGLLESLWGDSIAAAACFHGLVSQQHIYGLLFRVFWPVMTGRPFAARQAHYWEELLAVMRSGDVLVASPAHLQRLPAQASTIRPAQVFCSGGPLPAADANKVQHYFGCPPCEVYGSTETGGIAWRRQATGSVWTPLPGVAVANDDEQRLQVTATHMHLPDDQTGTWLTTDDRVRMAPDRQTFELLGRADRIVKIEGKRVSLEQVEQRLAASPLVEQARLLLLAQRGQQLGAVVKLSATGRQQLTQLGRFRLGRRLRSELGDYEESAALPRHWRFVTELPADAQSKHRQSELAALFDQATELHAMPTIETLTATAEHVVLALSVDADLTHFRGHFPDQAVLPGVTQLHWAVLKAADHFTVSGSPSRIRQLKFRQVILPGMNVRLELRHETARACVHFRYESDRGVHASGILHWD</sequence>
<dbReference type="EMBL" id="JANUCT010000002">
    <property type="protein sequence ID" value="MCS3902363.1"/>
    <property type="molecule type" value="Genomic_DNA"/>
</dbReference>
<keyword evidence="5" id="KW-0436">Ligase</keyword>
<comment type="similarity">
    <text evidence="1">Belongs to the ATP-dependent AMP-binding enzyme family.</text>
</comment>
<dbReference type="Proteomes" id="UP001204445">
    <property type="component" value="Unassembled WGS sequence"/>
</dbReference>
<dbReference type="InterPro" id="IPR000873">
    <property type="entry name" value="AMP-dep_synth/lig_dom"/>
</dbReference>
<feature type="domain" description="AMP-dependent synthetase/ligase" evidence="3">
    <location>
        <begin position="93"/>
        <end position="299"/>
    </location>
</feature>
<evidence type="ECO:0000256" key="2">
    <source>
        <dbReference type="SAM" id="MobiDB-lite"/>
    </source>
</evidence>
<dbReference type="InterPro" id="IPR045851">
    <property type="entry name" value="AMP-bd_C_sf"/>
</dbReference>
<evidence type="ECO:0000259" key="4">
    <source>
        <dbReference type="Pfam" id="PF22818"/>
    </source>
</evidence>
<dbReference type="SUPFAM" id="SSF56801">
    <property type="entry name" value="Acetyl-CoA synthetase-like"/>
    <property type="match status" value="1"/>
</dbReference>
<reference evidence="5" key="1">
    <citation type="submission" date="2022-08" db="EMBL/GenBank/DDBJ databases">
        <title>Genomic Encyclopedia of Type Strains, Phase III (KMG-III): the genomes of soil and plant-associated and newly described type strains.</title>
        <authorList>
            <person name="Whitman W."/>
        </authorList>
    </citation>
    <scope>NUCLEOTIDE SEQUENCE</scope>
    <source>
        <strain evidence="5">HMT 1</strain>
    </source>
</reference>
<dbReference type="SUPFAM" id="SSF54637">
    <property type="entry name" value="Thioesterase/thiol ester dehydrase-isomerase"/>
    <property type="match status" value="1"/>
</dbReference>
<evidence type="ECO:0000256" key="1">
    <source>
        <dbReference type="ARBA" id="ARBA00006432"/>
    </source>
</evidence>
<organism evidence="5 6">
    <name type="scientific">Methylohalomonas lacus</name>
    <dbReference type="NCBI Taxonomy" id="398773"/>
    <lineage>
        <taxon>Bacteria</taxon>
        <taxon>Pseudomonadati</taxon>
        <taxon>Pseudomonadota</taxon>
        <taxon>Gammaproteobacteria</taxon>
        <taxon>Methylohalomonadales</taxon>
        <taxon>Methylohalomonadaceae</taxon>
        <taxon>Methylohalomonas</taxon>
    </lineage>
</organism>
<accession>A0AAE3L3M2</accession>
<evidence type="ECO:0000259" key="3">
    <source>
        <dbReference type="Pfam" id="PF00501"/>
    </source>
</evidence>
<dbReference type="PROSITE" id="PS00455">
    <property type="entry name" value="AMP_BINDING"/>
    <property type="match status" value="1"/>
</dbReference>
<evidence type="ECO:0000313" key="6">
    <source>
        <dbReference type="Proteomes" id="UP001204445"/>
    </source>
</evidence>
<dbReference type="PANTHER" id="PTHR43201">
    <property type="entry name" value="ACYL-COA SYNTHETASE"/>
    <property type="match status" value="1"/>
</dbReference>
<dbReference type="Gene3D" id="3.30.300.30">
    <property type="match status" value="1"/>
</dbReference>
<dbReference type="InterPro" id="IPR029069">
    <property type="entry name" value="HotDog_dom_sf"/>
</dbReference>
<dbReference type="GO" id="GO:0006631">
    <property type="term" value="P:fatty acid metabolic process"/>
    <property type="evidence" value="ECO:0007669"/>
    <property type="project" value="TreeGrafter"/>
</dbReference>
<evidence type="ECO:0000313" key="5">
    <source>
        <dbReference type="EMBL" id="MCS3902363.1"/>
    </source>
</evidence>
<dbReference type="InterPro" id="IPR020845">
    <property type="entry name" value="AMP-binding_CS"/>
</dbReference>
<dbReference type="InterPro" id="IPR042099">
    <property type="entry name" value="ANL_N_sf"/>
</dbReference>
<dbReference type="Gene3D" id="3.10.129.10">
    <property type="entry name" value="Hotdog Thioesterase"/>
    <property type="match status" value="1"/>
</dbReference>
<protein>
    <submittedName>
        <fullName evidence="5">Acyl-CoA synthetase (AMP-forming)/AMP-acid ligase II</fullName>
    </submittedName>
</protein>
<dbReference type="Pfam" id="PF22818">
    <property type="entry name" value="ApeI-like"/>
    <property type="match status" value="1"/>
</dbReference>
<gene>
    <name evidence="5" type="ORF">J2T55_000359</name>
</gene>
<dbReference type="RefSeq" id="WP_259053873.1">
    <property type="nucleotide sequence ID" value="NZ_JANUCT010000002.1"/>
</dbReference>
<dbReference type="Pfam" id="PF00501">
    <property type="entry name" value="AMP-binding"/>
    <property type="match status" value="1"/>
</dbReference>
<comment type="caution">
    <text evidence="5">The sequence shown here is derived from an EMBL/GenBank/DDBJ whole genome shotgun (WGS) entry which is preliminary data.</text>
</comment>
<feature type="region of interest" description="Disordered" evidence="2">
    <location>
        <begin position="103"/>
        <end position="124"/>
    </location>
</feature>
<feature type="domain" description="ApeI dehydratase-like" evidence="4">
    <location>
        <begin position="465"/>
        <end position="560"/>
    </location>
</feature>
<name>A0AAE3L3M2_9GAMM</name>
<dbReference type="Gene3D" id="3.40.50.12780">
    <property type="entry name" value="N-terminal domain of ligase-like"/>
    <property type="match status" value="1"/>
</dbReference>
<dbReference type="InterPro" id="IPR054545">
    <property type="entry name" value="ApeI-like"/>
</dbReference>
<dbReference type="AlphaFoldDB" id="A0AAE3L3M2"/>